<dbReference type="AlphaFoldDB" id="G2Z280"/>
<feature type="transmembrane region" description="Helical" evidence="1">
    <location>
        <begin position="45"/>
        <end position="62"/>
    </location>
</feature>
<evidence type="ECO:0000313" key="3">
    <source>
        <dbReference type="Proteomes" id="UP000009186"/>
    </source>
</evidence>
<evidence type="ECO:0000256" key="1">
    <source>
        <dbReference type="SAM" id="Phobius"/>
    </source>
</evidence>
<dbReference type="HOGENOM" id="CLU_2751908_0_0_10"/>
<gene>
    <name evidence="2" type="ordered locus">FBFL15_1996</name>
</gene>
<sequence>MNKTILMLDKILSAILFIISIAVIGLYLNTYYFNPGYKGISNKDLSQICIIFCCLYLIKYLLQIFSSRKQ</sequence>
<keyword evidence="1" id="KW-0472">Membrane</keyword>
<proteinExistence type="predicted"/>
<dbReference type="KEGG" id="fbr:FBFL15_1996"/>
<keyword evidence="1" id="KW-0812">Transmembrane</keyword>
<accession>G2Z280</accession>
<feature type="transmembrane region" description="Helical" evidence="1">
    <location>
        <begin position="12"/>
        <end position="33"/>
    </location>
</feature>
<name>G2Z280_FLABF</name>
<keyword evidence="3" id="KW-1185">Reference proteome</keyword>
<protein>
    <submittedName>
        <fullName evidence="2">Uncharacterized protein</fullName>
    </submittedName>
</protein>
<evidence type="ECO:0000313" key="2">
    <source>
        <dbReference type="EMBL" id="CCB70035.1"/>
    </source>
</evidence>
<dbReference type="Proteomes" id="UP000009186">
    <property type="component" value="Chromosome"/>
</dbReference>
<organism evidence="2 3">
    <name type="scientific">Flavobacterium branchiophilum (strain FL-15)</name>
    <dbReference type="NCBI Taxonomy" id="1034807"/>
    <lineage>
        <taxon>Bacteria</taxon>
        <taxon>Pseudomonadati</taxon>
        <taxon>Bacteroidota</taxon>
        <taxon>Flavobacteriia</taxon>
        <taxon>Flavobacteriales</taxon>
        <taxon>Flavobacteriaceae</taxon>
        <taxon>Flavobacterium</taxon>
    </lineage>
</organism>
<reference evidence="2 3" key="1">
    <citation type="journal article" date="2011" name="Appl. Environ. Microbiol.">
        <title>Complete genome sequence of the fish pathogen Flavobacterium branchiophilum.</title>
        <authorList>
            <consortium name="1:IP"/>
            <consortium name="Microbial Evolutionary Genomics,F-75015 Paris"/>
            <consortium name="France 2:CNRS"/>
            <consortium name="URA2171"/>
            <consortium name="F-75015 Paris,France 3:Unite de Virologie et Immunologie Mol."/>
            <consortium name="INRA,78352 Jouy en Josas Cedex"/>
            <consortium name="France. 4:Unite de Mathemathique"/>
            <consortium name="Informatique et Genome,INRA"/>
            <consortium name="78352 Jouy en Josas Cedex"/>
            <consortium name="France. 5:CEA/Genoscope"/>
            <consortium name="Evry"/>
            <consortium name="France"/>
            <person name="Touchon M."/>
            <person name="Barbier P."/>
            <person name="Bernardet J.F."/>
            <person name="Loux V."/>
            <person name="Vacherie B."/>
            <person name="Barbe V."/>
            <person name="Rocha E.P."/>
            <person name="Duchaud E."/>
        </authorList>
    </citation>
    <scope>NUCLEOTIDE SEQUENCE [LARGE SCALE GENOMIC DNA]</scope>
    <source>
        <strain evidence="2 3">FL-15</strain>
    </source>
</reference>
<keyword evidence="1" id="KW-1133">Transmembrane helix</keyword>
<dbReference type="EMBL" id="FQ859183">
    <property type="protein sequence ID" value="CCB70035.1"/>
    <property type="molecule type" value="Genomic_DNA"/>
</dbReference>